<comment type="caution">
    <text evidence="1">The sequence shown here is derived from an EMBL/GenBank/DDBJ whole genome shotgun (WGS) entry which is preliminary data.</text>
</comment>
<name>A0AAP7WEH9_BACMY</name>
<dbReference type="RefSeq" id="WP_002189962.1">
    <property type="nucleotide sequence ID" value="NZ_CP036102.1"/>
</dbReference>
<protein>
    <submittedName>
        <fullName evidence="1">Uncharacterized protein</fullName>
    </submittedName>
</protein>
<reference evidence="1 2" key="1">
    <citation type="submission" date="2016-12" db="EMBL/GenBank/DDBJ databases">
        <title>Genome Sequences of Twelve Sporeforming Bacillus Species Isolated from Foods.</title>
        <authorList>
            <person name="De Jong A."/>
            <person name="Holsappel S."/>
            <person name="Kuipers O.P."/>
        </authorList>
    </citation>
    <scope>NUCLEOTIDE SEQUENCE [LARGE SCALE GENOMIC DNA]</scope>
    <source>
        <strain evidence="1 2">S3E15</strain>
    </source>
</reference>
<organism evidence="1 2">
    <name type="scientific">Bacillus mycoides</name>
    <dbReference type="NCBI Taxonomy" id="1405"/>
    <lineage>
        <taxon>Bacteria</taxon>
        <taxon>Bacillati</taxon>
        <taxon>Bacillota</taxon>
        <taxon>Bacilli</taxon>
        <taxon>Bacillales</taxon>
        <taxon>Bacillaceae</taxon>
        <taxon>Bacillus</taxon>
        <taxon>Bacillus cereus group</taxon>
    </lineage>
</organism>
<accession>A0AAP7WEH9</accession>
<evidence type="ECO:0000313" key="2">
    <source>
        <dbReference type="Proteomes" id="UP000194131"/>
    </source>
</evidence>
<sequence length="407" mass="47071">MIKYTLFSGKDLSEHLRELNDSIKQKIKNEPDNYILNCNETEYKSHLFESFEVDKLNLLLDQVHATEKEKMIPAEYFPGFLYNVESGRSYLKPVITFHIPFTGNPSLIRMKPSTYSFSNPTVEIENNTIKHDVIVFNQSAEQVDEEYKRLIYDLQERVGRVNSQIKEFNDSLSQRIESEFTARKQSILQRKNFLSSLSVPIKRAENVPQTFSVPTPARKKITPKPVVTENGFKPEPTISSTDYHEILQVIHDTGVMFERAPSTYSQKGEEDLRDHILMNLAPRFEGEVSGETFNKTGKTDILLRYQGENVFVGECKIWKGKKVFLDTISQLIGYLTWRDSKAAVIMFVKQKDISKVIKTVEDEISTHLNYLGFVSKQNDSWSNYRFHINGDKNREIKLAVLLVHIPE</sequence>
<proteinExistence type="predicted"/>
<gene>
    <name evidence="1" type="ORF">S3E15_00329</name>
</gene>
<dbReference type="Proteomes" id="UP000194131">
    <property type="component" value="Unassembled WGS sequence"/>
</dbReference>
<dbReference type="EMBL" id="MRWU01000001">
    <property type="protein sequence ID" value="OSX96698.1"/>
    <property type="molecule type" value="Genomic_DNA"/>
</dbReference>
<evidence type="ECO:0000313" key="1">
    <source>
        <dbReference type="EMBL" id="OSX96698.1"/>
    </source>
</evidence>
<dbReference type="AlphaFoldDB" id="A0AAP7WEH9"/>